<protein>
    <submittedName>
        <fullName evidence="1">SRPBCC family protein</fullName>
    </submittedName>
</protein>
<dbReference type="RefSeq" id="WP_313930222.1">
    <property type="nucleotide sequence ID" value="NZ_JAMPKM010000004.1"/>
</dbReference>
<keyword evidence="2" id="KW-1185">Reference proteome</keyword>
<dbReference type="InterPro" id="IPR023393">
    <property type="entry name" value="START-like_dom_sf"/>
</dbReference>
<comment type="caution">
    <text evidence="1">The sequence shown here is derived from an EMBL/GenBank/DDBJ whole genome shotgun (WGS) entry which is preliminary data.</text>
</comment>
<name>A0ABV0J876_9CYAN</name>
<dbReference type="SUPFAM" id="SSF55961">
    <property type="entry name" value="Bet v1-like"/>
    <property type="match status" value="1"/>
</dbReference>
<dbReference type="Gene3D" id="3.30.530.20">
    <property type="match status" value="1"/>
</dbReference>
<dbReference type="InterPro" id="IPR019587">
    <property type="entry name" value="Polyketide_cyclase/dehydratase"/>
</dbReference>
<gene>
    <name evidence="1" type="ORF">NC998_09470</name>
</gene>
<dbReference type="EMBL" id="JAMPKM010000004">
    <property type="protein sequence ID" value="MEP0817325.1"/>
    <property type="molecule type" value="Genomic_DNA"/>
</dbReference>
<organism evidence="1 2">
    <name type="scientific">Trichocoleus desertorum GB2-A4</name>
    <dbReference type="NCBI Taxonomy" id="2933944"/>
    <lineage>
        <taxon>Bacteria</taxon>
        <taxon>Bacillati</taxon>
        <taxon>Cyanobacteriota</taxon>
        <taxon>Cyanophyceae</taxon>
        <taxon>Leptolyngbyales</taxon>
        <taxon>Trichocoleusaceae</taxon>
        <taxon>Trichocoleus</taxon>
    </lineage>
</organism>
<evidence type="ECO:0000313" key="1">
    <source>
        <dbReference type="EMBL" id="MEP0817325.1"/>
    </source>
</evidence>
<reference evidence="1 2" key="1">
    <citation type="submission" date="2022-04" db="EMBL/GenBank/DDBJ databases">
        <title>Positive selection, recombination, and allopatry shape intraspecific diversity of widespread and dominant cyanobacteria.</title>
        <authorList>
            <person name="Wei J."/>
            <person name="Shu W."/>
            <person name="Hu C."/>
        </authorList>
    </citation>
    <scope>NUCLEOTIDE SEQUENCE [LARGE SCALE GENOMIC DNA]</scope>
    <source>
        <strain evidence="1 2">GB2-A4</strain>
    </source>
</reference>
<proteinExistence type="predicted"/>
<dbReference type="Pfam" id="PF10604">
    <property type="entry name" value="Polyketide_cyc2"/>
    <property type="match status" value="1"/>
</dbReference>
<dbReference type="Proteomes" id="UP001464891">
    <property type="component" value="Unassembled WGS sequence"/>
</dbReference>
<sequence>MRTYQALSTASVEDLWCKIGDLTDVSWHPLLASTDVPHGLVVKPGLIYRAVTRLSPIPVRIFVERVNPGELLSVRILAIPGVEERVTYQVESTVCGTRVSYSVTLRGWLSPLIWSLTQPYAARVATKLVQAAEQAALSTVPVDARTRSPGNSCFDF</sequence>
<evidence type="ECO:0000313" key="2">
    <source>
        <dbReference type="Proteomes" id="UP001464891"/>
    </source>
</evidence>
<accession>A0ABV0J876</accession>